<organism evidence="2 3">
    <name type="scientific">Arthrobotrys conoides</name>
    <dbReference type="NCBI Taxonomy" id="74498"/>
    <lineage>
        <taxon>Eukaryota</taxon>
        <taxon>Fungi</taxon>
        <taxon>Dikarya</taxon>
        <taxon>Ascomycota</taxon>
        <taxon>Pezizomycotina</taxon>
        <taxon>Orbiliomycetes</taxon>
        <taxon>Orbiliales</taxon>
        <taxon>Orbiliaceae</taxon>
        <taxon>Arthrobotrys</taxon>
    </lineage>
</organism>
<reference evidence="2 3" key="1">
    <citation type="submission" date="2019-10" db="EMBL/GenBank/DDBJ databases">
        <authorList>
            <person name="Palmer J.M."/>
        </authorList>
    </citation>
    <scope>NUCLEOTIDE SEQUENCE [LARGE SCALE GENOMIC DNA]</scope>
    <source>
        <strain evidence="2 3">TWF506</strain>
    </source>
</reference>
<sequence length="598" mass="67621">MSAGSSSETRAGSQNTDTRASLMQLPPEILWDITSYIKPSGLASLVRVCRRAYEICISRLYETIVLSPAGLRKPNALLKNGNINLRHVRSIQVIGDSEEAGYWLSDLSDDTIDQVFYELGRQLDRFLSFLGNDTLQEFVWQTNLALGKSTADYLLQNQQKVQKLILHRLGPPRSSFMDNSFIAGVLGLQSFDFCTSLLGQYKLVWLDVKDVGGFTELKSLLTAIFQNQHTLKHLRFGFPSYDADRLAYNAAGISSLSWAKDSIQDAIAACGINLESTTQTMFPALRSIEVSDFEISADESREATSLINGIIKLRQVQSLKFRNCGYLDSTIWPLIASPFQISVLHLTICQDVTAIYEYLEKQAIVTTLTELRLIIQVRSETRFPDLRRHANTLRILYLAMVNNHDYRPQDTAMGMTHMFPTPIGTIYQLMSLPRLQELAITLQNPDVSPIKLDEKSFTSLRVLWILSANDLIEPRRHHVRGGFFDLISMAPTPSLIEMVKTRKGHLDKIFGKTSFYPSKLEIIGIGLKENYEHPEDILLIPKVLPHGHELRPETEIQDFNRVRKAVTALLPVSLSREDYSWIKVFELGKGIWGHSAWA</sequence>
<gene>
    <name evidence="2" type="ORF">TWF506_009712</name>
</gene>
<proteinExistence type="predicted"/>
<evidence type="ECO:0000313" key="2">
    <source>
        <dbReference type="EMBL" id="KAK6510609.1"/>
    </source>
</evidence>
<dbReference type="SUPFAM" id="SSF52047">
    <property type="entry name" value="RNI-like"/>
    <property type="match status" value="1"/>
</dbReference>
<dbReference type="Proteomes" id="UP001307849">
    <property type="component" value="Unassembled WGS sequence"/>
</dbReference>
<protein>
    <recommendedName>
        <fullName evidence="1">F-box domain-containing protein</fullName>
    </recommendedName>
</protein>
<keyword evidence="3" id="KW-1185">Reference proteome</keyword>
<dbReference type="Gene3D" id="1.20.1280.50">
    <property type="match status" value="1"/>
</dbReference>
<dbReference type="Pfam" id="PF12937">
    <property type="entry name" value="F-box-like"/>
    <property type="match status" value="1"/>
</dbReference>
<dbReference type="AlphaFoldDB" id="A0AAN8NBZ7"/>
<dbReference type="PROSITE" id="PS50181">
    <property type="entry name" value="FBOX"/>
    <property type="match status" value="1"/>
</dbReference>
<dbReference type="EMBL" id="JAVHJM010000007">
    <property type="protein sequence ID" value="KAK6510609.1"/>
    <property type="molecule type" value="Genomic_DNA"/>
</dbReference>
<evidence type="ECO:0000313" key="3">
    <source>
        <dbReference type="Proteomes" id="UP001307849"/>
    </source>
</evidence>
<accession>A0AAN8NBZ7</accession>
<dbReference type="InterPro" id="IPR001810">
    <property type="entry name" value="F-box_dom"/>
</dbReference>
<name>A0AAN8NBZ7_9PEZI</name>
<feature type="domain" description="F-box" evidence="1">
    <location>
        <begin position="19"/>
        <end position="64"/>
    </location>
</feature>
<dbReference type="SUPFAM" id="SSF81383">
    <property type="entry name" value="F-box domain"/>
    <property type="match status" value="1"/>
</dbReference>
<comment type="caution">
    <text evidence="2">The sequence shown here is derived from an EMBL/GenBank/DDBJ whole genome shotgun (WGS) entry which is preliminary data.</text>
</comment>
<dbReference type="InterPro" id="IPR036047">
    <property type="entry name" value="F-box-like_dom_sf"/>
</dbReference>
<evidence type="ECO:0000259" key="1">
    <source>
        <dbReference type="PROSITE" id="PS50181"/>
    </source>
</evidence>